<gene>
    <name evidence="1" type="ORF">LCGC14_0923630</name>
</gene>
<comment type="caution">
    <text evidence="1">The sequence shown here is derived from an EMBL/GenBank/DDBJ whole genome shotgun (WGS) entry which is preliminary data.</text>
</comment>
<organism evidence="1">
    <name type="scientific">marine sediment metagenome</name>
    <dbReference type="NCBI Taxonomy" id="412755"/>
    <lineage>
        <taxon>unclassified sequences</taxon>
        <taxon>metagenomes</taxon>
        <taxon>ecological metagenomes</taxon>
    </lineage>
</organism>
<dbReference type="AlphaFoldDB" id="A0A0F9R8T0"/>
<accession>A0A0F9R8T0</accession>
<reference evidence="1" key="1">
    <citation type="journal article" date="2015" name="Nature">
        <title>Complex archaea that bridge the gap between prokaryotes and eukaryotes.</title>
        <authorList>
            <person name="Spang A."/>
            <person name="Saw J.H."/>
            <person name="Jorgensen S.L."/>
            <person name="Zaremba-Niedzwiedzka K."/>
            <person name="Martijn J."/>
            <person name="Lind A.E."/>
            <person name="van Eijk R."/>
            <person name="Schleper C."/>
            <person name="Guy L."/>
            <person name="Ettema T.J."/>
        </authorList>
    </citation>
    <scope>NUCLEOTIDE SEQUENCE</scope>
</reference>
<sequence length="349" mass="39933">MNEYEIEIFGISDYTEMHKITNALYENGINGEDIDEVGMYLQDNKPDSVFVECSELEEAINIINALGYTTDEDDNLGEETLRILREAIILEVEHPTKSIEVHIETETSIDENDLGAETLRILREHGVFQQMQIEIILHEEHMQIEGNAVDSGDADFDTVLNNAIAERLNNGELWIWCTVEVKVTIDGFTANDYLGCCSYDNEQEFKAGGYYDDMVETCKEDIQNQRSVDVVQILNKHLAGFTMGLQRRNGNIVYQRSSNTKKGAISLINDVIREKKLLLIVHARIYRVSEKIVMSGKIRMQLSYQDVGGMGIVVATVYDTTKEYAIDRLKKKAKENNWRVYDNGNYWNE</sequence>
<protein>
    <submittedName>
        <fullName evidence="1">Uncharacterized protein</fullName>
    </submittedName>
</protein>
<proteinExistence type="predicted"/>
<evidence type="ECO:0000313" key="1">
    <source>
        <dbReference type="EMBL" id="KKN21621.1"/>
    </source>
</evidence>
<dbReference type="EMBL" id="LAZR01003132">
    <property type="protein sequence ID" value="KKN21621.1"/>
    <property type="molecule type" value="Genomic_DNA"/>
</dbReference>
<name>A0A0F9R8T0_9ZZZZ</name>